<evidence type="ECO:0000256" key="5">
    <source>
        <dbReference type="ARBA" id="ARBA00022989"/>
    </source>
</evidence>
<reference evidence="9 10" key="1">
    <citation type="submission" date="2011-08" db="EMBL/GenBank/DDBJ databases">
        <authorList>
            <person name="Weinstock G."/>
            <person name="Sodergren E."/>
            <person name="Clifton S."/>
            <person name="Fulton L."/>
            <person name="Fulton B."/>
            <person name="Courtney L."/>
            <person name="Fronick C."/>
            <person name="Harrison M."/>
            <person name="Strong C."/>
            <person name="Farmer C."/>
            <person name="Delahaunty K."/>
            <person name="Markovic C."/>
            <person name="Hall O."/>
            <person name="Minx P."/>
            <person name="Tomlinson C."/>
            <person name="Mitreva M."/>
            <person name="Hou S."/>
            <person name="Chen J."/>
            <person name="Wollam A."/>
            <person name="Pepin K.H."/>
            <person name="Johnson M."/>
            <person name="Bhonagiri V."/>
            <person name="Zhang X."/>
            <person name="Suruliraj S."/>
            <person name="Warren W."/>
            <person name="Chinwalla A."/>
            <person name="Mardis E.R."/>
            <person name="Wilson R.K."/>
        </authorList>
    </citation>
    <scope>NUCLEOTIDE SEQUENCE [LARGE SCALE GENOMIC DNA]</scope>
    <source>
        <strain evidence="9 10">F0357</strain>
    </source>
</reference>
<dbReference type="InterPro" id="IPR017850">
    <property type="entry name" value="Alkaline_phosphatase_core_sf"/>
</dbReference>
<evidence type="ECO:0000256" key="1">
    <source>
        <dbReference type="ARBA" id="ARBA00004651"/>
    </source>
</evidence>
<evidence type="ECO:0000256" key="6">
    <source>
        <dbReference type="ARBA" id="ARBA00023136"/>
    </source>
</evidence>
<keyword evidence="10" id="KW-1185">Reference proteome</keyword>
<evidence type="ECO:0000313" key="10">
    <source>
        <dbReference type="Proteomes" id="UP000005481"/>
    </source>
</evidence>
<dbReference type="Pfam" id="PF00884">
    <property type="entry name" value="Sulfatase"/>
    <property type="match status" value="1"/>
</dbReference>
<comment type="subcellular location">
    <subcellularLocation>
        <location evidence="1">Cell membrane</location>
        <topology evidence="1">Multi-pass membrane protein</topology>
    </subcellularLocation>
</comment>
<keyword evidence="2" id="KW-1003">Cell membrane</keyword>
<dbReference type="RefSeq" id="WP_006790975.1">
    <property type="nucleotide sequence ID" value="NZ_JH417615.1"/>
</dbReference>
<feature type="transmembrane region" description="Helical" evidence="7">
    <location>
        <begin position="200"/>
        <end position="221"/>
    </location>
</feature>
<evidence type="ECO:0000256" key="2">
    <source>
        <dbReference type="ARBA" id="ARBA00022475"/>
    </source>
</evidence>
<dbReference type="InterPro" id="IPR000917">
    <property type="entry name" value="Sulfatase_N"/>
</dbReference>
<evidence type="ECO:0000256" key="3">
    <source>
        <dbReference type="ARBA" id="ARBA00022679"/>
    </source>
</evidence>
<comment type="caution">
    <text evidence="9">The sequence shown here is derived from an EMBL/GenBank/DDBJ whole genome shotgun (WGS) entry which is preliminary data.</text>
</comment>
<sequence>MGQPDTFDSQDQAKTYTKKTISSFMGLFVILYALCIQWQLFVSLGLGQDNINDMLVGLIPAVGAVVLALALYVRALSLHSIILPAVIGISWIVTGPLLSYRTLINGNTVYLNNIYDIYNGLFLFAVLFLISMVAKQYIPRIIAAILMTVLFFSAGFINLVQWMYYYLYNSCITTSGSLIIFQTGPAETLEYLHSLGTGTVIMTVLILFAILAFFFITHYTLPALPRTTVYRKILPLMSLLIIIPSIWMLCDELLPNSFPVRTFLDTQDYLQRARLYAQNHNTKYAALQAVQLNPAQGPNTVIVIIGESETRTLMHAYNPSTPDNTPWLSSVRYDPRFTLFTNVYSCVWYTVPVLEHALTEANFYNDKQFNESISIIDMAKKAGYKTYWFSNQGSVGVADTPISLVANTADVAEWVDRDLKESTLDGALLQFLKKVNPNEKNFIVLHIMGSHIEYRNRYPEDFQKFNDGKINQEADYDNTILYTDWFLSQVFDYAEANLHLDALLYFSDHGSDPDIARQPDGASFKVLRIPMFTYLSDNYTARNPEITAALKSHEKSYFTNDLIYELVCGILNIQSPNYDDSISFASPRWHWEKKDLVTRFGRTPLTEDAEY</sequence>
<dbReference type="OrthoDB" id="9786870at2"/>
<dbReference type="AlphaFoldDB" id="G9YK05"/>
<dbReference type="STRING" id="861450.HMPREF0080_02011"/>
<dbReference type="GO" id="GO:0005886">
    <property type="term" value="C:plasma membrane"/>
    <property type="evidence" value="ECO:0007669"/>
    <property type="project" value="UniProtKB-SubCell"/>
</dbReference>
<accession>G9YK05</accession>
<evidence type="ECO:0000256" key="4">
    <source>
        <dbReference type="ARBA" id="ARBA00022692"/>
    </source>
</evidence>
<feature type="transmembrane region" description="Helical" evidence="7">
    <location>
        <begin position="21"/>
        <end position="42"/>
    </location>
</feature>
<dbReference type="Proteomes" id="UP000005481">
    <property type="component" value="Unassembled WGS sequence"/>
</dbReference>
<keyword evidence="6 7" id="KW-0472">Membrane</keyword>
<dbReference type="CDD" id="cd16017">
    <property type="entry name" value="LptA"/>
    <property type="match status" value="1"/>
</dbReference>
<gene>
    <name evidence="9" type="ORF">HMPREF0080_02011</name>
</gene>
<protein>
    <submittedName>
        <fullName evidence="9">Arylsulfatase</fullName>
    </submittedName>
</protein>
<evidence type="ECO:0000313" key="9">
    <source>
        <dbReference type="EMBL" id="EHM37830.1"/>
    </source>
</evidence>
<dbReference type="PANTHER" id="PTHR30443:SF2">
    <property type="entry name" value="PHOSPHOETHANOLAMINE TRANSFERASE EPTC"/>
    <property type="match status" value="1"/>
</dbReference>
<dbReference type="SUPFAM" id="SSF53649">
    <property type="entry name" value="Alkaline phosphatase-like"/>
    <property type="match status" value="1"/>
</dbReference>
<feature type="transmembrane region" description="Helical" evidence="7">
    <location>
        <begin position="117"/>
        <end position="134"/>
    </location>
</feature>
<keyword evidence="5 7" id="KW-1133">Transmembrane helix</keyword>
<feature type="transmembrane region" description="Helical" evidence="7">
    <location>
        <begin position="54"/>
        <end position="73"/>
    </location>
</feature>
<evidence type="ECO:0000256" key="7">
    <source>
        <dbReference type="SAM" id="Phobius"/>
    </source>
</evidence>
<dbReference type="Gene3D" id="3.40.720.10">
    <property type="entry name" value="Alkaline Phosphatase, subunit A"/>
    <property type="match status" value="1"/>
</dbReference>
<dbReference type="eggNOG" id="COG2194">
    <property type="taxonomic scope" value="Bacteria"/>
</dbReference>
<dbReference type="HOGENOM" id="CLU_018534_2_0_9"/>
<feature type="transmembrane region" description="Helical" evidence="7">
    <location>
        <begin position="80"/>
        <end position="97"/>
    </location>
</feature>
<dbReference type="InterPro" id="IPR040423">
    <property type="entry name" value="PEA_transferase"/>
</dbReference>
<dbReference type="EMBL" id="AGCJ01000091">
    <property type="protein sequence ID" value="EHM37830.1"/>
    <property type="molecule type" value="Genomic_DNA"/>
</dbReference>
<feature type="domain" description="Sulfatase N-terminal" evidence="8">
    <location>
        <begin position="300"/>
        <end position="553"/>
    </location>
</feature>
<dbReference type="PATRIC" id="fig|861450.3.peg.1857"/>
<feature type="transmembrane region" description="Helical" evidence="7">
    <location>
        <begin position="141"/>
        <end position="160"/>
    </location>
</feature>
<keyword evidence="3" id="KW-0808">Transferase</keyword>
<name>G9YK05_9FIRM</name>
<feature type="transmembrane region" description="Helical" evidence="7">
    <location>
        <begin position="233"/>
        <end position="249"/>
    </location>
</feature>
<evidence type="ECO:0000259" key="8">
    <source>
        <dbReference type="Pfam" id="PF00884"/>
    </source>
</evidence>
<dbReference type="PANTHER" id="PTHR30443">
    <property type="entry name" value="INNER MEMBRANE PROTEIN"/>
    <property type="match status" value="1"/>
</dbReference>
<dbReference type="GO" id="GO:0009244">
    <property type="term" value="P:lipopolysaccharide core region biosynthetic process"/>
    <property type="evidence" value="ECO:0007669"/>
    <property type="project" value="TreeGrafter"/>
</dbReference>
<keyword evidence="4 7" id="KW-0812">Transmembrane</keyword>
<dbReference type="GO" id="GO:0016776">
    <property type="term" value="F:phosphotransferase activity, phosphate group as acceptor"/>
    <property type="evidence" value="ECO:0007669"/>
    <property type="project" value="TreeGrafter"/>
</dbReference>
<proteinExistence type="predicted"/>
<dbReference type="InterPro" id="IPR058130">
    <property type="entry name" value="PEA_transf_C"/>
</dbReference>
<organism evidence="9 10">
    <name type="scientific">Anaeroglobus geminatus F0357</name>
    <dbReference type="NCBI Taxonomy" id="861450"/>
    <lineage>
        <taxon>Bacteria</taxon>
        <taxon>Bacillati</taxon>
        <taxon>Bacillota</taxon>
        <taxon>Negativicutes</taxon>
        <taxon>Veillonellales</taxon>
        <taxon>Veillonellaceae</taxon>
        <taxon>Anaeroglobus</taxon>
    </lineage>
</organism>